<dbReference type="PANTHER" id="PTHR30266">
    <property type="entry name" value="MECHANOSENSITIVE CHANNEL MSCL"/>
    <property type="match status" value="1"/>
</dbReference>
<dbReference type="Proteomes" id="UP001479436">
    <property type="component" value="Unassembled WGS sequence"/>
</dbReference>
<evidence type="ECO:0000313" key="10">
    <source>
        <dbReference type="EMBL" id="KAK9711454.1"/>
    </source>
</evidence>
<dbReference type="EMBL" id="JASJQH010007279">
    <property type="protein sequence ID" value="KAK9711454.1"/>
    <property type="molecule type" value="Genomic_DNA"/>
</dbReference>
<keyword evidence="6" id="KW-0406">Ion transport</keyword>
<comment type="subcellular location">
    <subcellularLocation>
        <location evidence="1">Membrane</location>
        <topology evidence="1">Multi-pass membrane protein</topology>
    </subcellularLocation>
</comment>
<feature type="transmembrane region" description="Helical" evidence="9">
    <location>
        <begin position="123"/>
        <end position="144"/>
    </location>
</feature>
<accession>A0ABR2W025</accession>
<dbReference type="Gene3D" id="1.10.1200.120">
    <property type="entry name" value="Large-conductance mechanosensitive channel, MscL, domain 1"/>
    <property type="match status" value="1"/>
</dbReference>
<gene>
    <name evidence="10" type="ORF">K7432_007811</name>
</gene>
<keyword evidence="4 9" id="KW-0812">Transmembrane</keyword>
<evidence type="ECO:0000256" key="8">
    <source>
        <dbReference type="ARBA" id="ARBA00023303"/>
    </source>
</evidence>
<evidence type="ECO:0008006" key="12">
    <source>
        <dbReference type="Google" id="ProtNLM"/>
    </source>
</evidence>
<dbReference type="SUPFAM" id="SSF81330">
    <property type="entry name" value="Gated mechanosensitive channel"/>
    <property type="match status" value="1"/>
</dbReference>
<evidence type="ECO:0000256" key="9">
    <source>
        <dbReference type="SAM" id="Phobius"/>
    </source>
</evidence>
<dbReference type="InterPro" id="IPR001185">
    <property type="entry name" value="MS_channel"/>
</dbReference>
<dbReference type="Pfam" id="PF01741">
    <property type="entry name" value="MscL"/>
    <property type="match status" value="1"/>
</dbReference>
<evidence type="ECO:0000256" key="1">
    <source>
        <dbReference type="ARBA" id="ARBA00004141"/>
    </source>
</evidence>
<keyword evidence="5 9" id="KW-1133">Transmembrane helix</keyword>
<comment type="caution">
    <text evidence="10">The sequence shown here is derived from an EMBL/GenBank/DDBJ whole genome shotgun (WGS) entry which is preliminary data.</text>
</comment>
<reference evidence="10 11" key="1">
    <citation type="submission" date="2023-04" db="EMBL/GenBank/DDBJ databases">
        <title>Genome of Basidiobolus ranarum AG-B5.</title>
        <authorList>
            <person name="Stajich J.E."/>
            <person name="Carter-House D."/>
            <person name="Gryganskyi A."/>
        </authorList>
    </citation>
    <scope>NUCLEOTIDE SEQUENCE [LARGE SCALE GENOMIC DNA]</scope>
    <source>
        <strain evidence="10 11">AG-B5</strain>
    </source>
</reference>
<proteinExistence type="predicted"/>
<keyword evidence="3" id="KW-1003">Cell membrane</keyword>
<keyword evidence="11" id="KW-1185">Reference proteome</keyword>
<feature type="transmembrane region" description="Helical" evidence="9">
    <location>
        <begin position="49"/>
        <end position="70"/>
    </location>
</feature>
<protein>
    <recommendedName>
        <fullName evidence="12">Gated mechanosensitive channel</fullName>
    </recommendedName>
</protein>
<organism evidence="10 11">
    <name type="scientific">Basidiobolus ranarum</name>
    <dbReference type="NCBI Taxonomy" id="34480"/>
    <lineage>
        <taxon>Eukaryota</taxon>
        <taxon>Fungi</taxon>
        <taxon>Fungi incertae sedis</taxon>
        <taxon>Zoopagomycota</taxon>
        <taxon>Entomophthoromycotina</taxon>
        <taxon>Basidiobolomycetes</taxon>
        <taxon>Basidiobolales</taxon>
        <taxon>Basidiobolaceae</taxon>
        <taxon>Basidiobolus</taxon>
    </lineage>
</organism>
<evidence type="ECO:0000256" key="7">
    <source>
        <dbReference type="ARBA" id="ARBA00023136"/>
    </source>
</evidence>
<evidence type="ECO:0000256" key="6">
    <source>
        <dbReference type="ARBA" id="ARBA00023065"/>
    </source>
</evidence>
<dbReference type="NCBIfam" id="TIGR00220">
    <property type="entry name" value="mscL"/>
    <property type="match status" value="1"/>
</dbReference>
<name>A0ABR2W025_9FUNG</name>
<dbReference type="PANTHER" id="PTHR30266:SF2">
    <property type="entry name" value="LARGE-CONDUCTANCE MECHANOSENSITIVE CHANNEL"/>
    <property type="match status" value="1"/>
</dbReference>
<dbReference type="InterPro" id="IPR036019">
    <property type="entry name" value="MscL_channel"/>
</dbReference>
<dbReference type="InterPro" id="IPR037673">
    <property type="entry name" value="MSC/AndL"/>
</dbReference>
<evidence type="ECO:0000256" key="4">
    <source>
        <dbReference type="ARBA" id="ARBA00022692"/>
    </source>
</evidence>
<keyword evidence="2" id="KW-0813">Transport</keyword>
<keyword evidence="8" id="KW-0407">Ion channel</keyword>
<evidence type="ECO:0000256" key="3">
    <source>
        <dbReference type="ARBA" id="ARBA00022475"/>
    </source>
</evidence>
<sequence>MTRFEEEHPFLIDQERNIRTGLMHGTESVTKADRGFWEDFKEFIDNGNVLGLAVGLVTGGAFSSLINSFVNDILTPPLGLVIGKANFENLFIVLKHGHNPNMSYETIEQAQTDGGVTWNYGRFAQVMSNFIILSFALFWTVRFFQIFQRDEIIKSQVKCKYCRTSISKKAVRCKFCTSWLDEREQSQ</sequence>
<keyword evidence="7 9" id="KW-0472">Membrane</keyword>
<evidence type="ECO:0000256" key="5">
    <source>
        <dbReference type="ARBA" id="ARBA00022989"/>
    </source>
</evidence>
<evidence type="ECO:0000313" key="11">
    <source>
        <dbReference type="Proteomes" id="UP001479436"/>
    </source>
</evidence>
<evidence type="ECO:0000256" key="2">
    <source>
        <dbReference type="ARBA" id="ARBA00022448"/>
    </source>
</evidence>